<protein>
    <submittedName>
        <fullName evidence="1">Uncharacterized protein</fullName>
    </submittedName>
</protein>
<dbReference type="EnsemblPlants" id="AVESA.00010b.r2.2DG0398300.1">
    <property type="protein sequence ID" value="AVESA.00010b.r2.2DG0398300.1.CDS"/>
    <property type="gene ID" value="AVESA.00010b.r2.2DG0398300"/>
</dbReference>
<name>A0ACD5VAA2_AVESA</name>
<evidence type="ECO:0000313" key="1">
    <source>
        <dbReference type="EnsemblPlants" id="AVESA.00010b.r2.2DG0398300.1.CDS"/>
    </source>
</evidence>
<proteinExistence type="predicted"/>
<reference evidence="1" key="2">
    <citation type="submission" date="2025-09" db="UniProtKB">
        <authorList>
            <consortium name="EnsemblPlants"/>
        </authorList>
    </citation>
    <scope>IDENTIFICATION</scope>
</reference>
<sequence>MAAAPETYIGSVISLTSKSEIRYEGVLYTINTEESSIGLRNVRSFGSEGRKKDGQQIPPSDKIYEYILFRGTDIKDLQVKSSPPAQPASLHNDPAIIQSHYPRPSSTSTSLPPAASTTAAADPTLQNGQSGIQMAPAFQGSLPPTSQNVQSGIQMPPPFQGNLPPTSQNVQSGIQMPPPFQGNLPPTSQNVQPGIQMHVQSGIQMPPPLQGNLPPTSQNLQPGIQMPPLFPGNLPPSSQNGQSGIQMPAPFQGNLPPTSQNVQSGVQMPPPFQGNLPPTSQNVQSGIQMPPPFQGNPFQPPPSLPSWNSSPMPSSLNGSGLAMPPMYWPGYYTPPTGFAHLQQPPFLRPPHGLAIPQALQQSLQYPGLNASLPTGFPSMLDFPSLLQPSNNQSQTLGVSAAPPSSSASATETQVSQLPTKPSAVPASVFSVGLAPPSVSPSTSMIEPSISLSQAMPSIVNNKPVVPDSSVASVSSDKLDSVPVSVPTYQPSQPPSANMASSAITVAESIALVSPGQLLPTNSSTSSQTMQTTPVAAPSKPPSVVSSSQTASTVPSSQPTSSAASRPQVASATVLSSRQLEPRNENKEAKQTEQKAKQHAVAPSENKEPLLPAPKPIHQKPAGASSYAQYNNRDQYNNRERGRGRGRGRANVQSRPVAKFAEDFDFMAMNEKFNKDEVWDHLGKSNGQFSDDQKEYEDDVLEDDVVSPGKPEVKPVYVKDDFFDSLSSNTVDNGARNGRIKFSEQRKIDTETFGDSARHRPMGMRGGGRGGPRGGGPRGRGGYYGRGYGNTARGRGYSYPNHQS</sequence>
<organism evidence="1 2">
    <name type="scientific">Avena sativa</name>
    <name type="common">Oat</name>
    <dbReference type="NCBI Taxonomy" id="4498"/>
    <lineage>
        <taxon>Eukaryota</taxon>
        <taxon>Viridiplantae</taxon>
        <taxon>Streptophyta</taxon>
        <taxon>Embryophyta</taxon>
        <taxon>Tracheophyta</taxon>
        <taxon>Spermatophyta</taxon>
        <taxon>Magnoliopsida</taxon>
        <taxon>Liliopsida</taxon>
        <taxon>Poales</taxon>
        <taxon>Poaceae</taxon>
        <taxon>BOP clade</taxon>
        <taxon>Pooideae</taxon>
        <taxon>Poodae</taxon>
        <taxon>Poeae</taxon>
        <taxon>Poeae Chloroplast Group 1 (Aveneae type)</taxon>
        <taxon>Aveninae</taxon>
        <taxon>Avena</taxon>
    </lineage>
</organism>
<keyword evidence="2" id="KW-1185">Reference proteome</keyword>
<dbReference type="Proteomes" id="UP001732700">
    <property type="component" value="Chromosome 2D"/>
</dbReference>
<accession>A0ACD5VAA2</accession>
<evidence type="ECO:0000313" key="2">
    <source>
        <dbReference type="Proteomes" id="UP001732700"/>
    </source>
</evidence>
<reference evidence="1" key="1">
    <citation type="submission" date="2021-05" db="EMBL/GenBank/DDBJ databases">
        <authorList>
            <person name="Scholz U."/>
            <person name="Mascher M."/>
            <person name="Fiebig A."/>
        </authorList>
    </citation>
    <scope>NUCLEOTIDE SEQUENCE [LARGE SCALE GENOMIC DNA]</scope>
</reference>